<dbReference type="Proteomes" id="UP000695026">
    <property type="component" value="Unplaced"/>
</dbReference>
<dbReference type="GO" id="GO:0005654">
    <property type="term" value="C:nucleoplasm"/>
    <property type="evidence" value="ECO:0007669"/>
    <property type="project" value="TreeGrafter"/>
</dbReference>
<dbReference type="Gene3D" id="3.30.160.60">
    <property type="entry name" value="Classic Zinc Finger"/>
    <property type="match status" value="1"/>
</dbReference>
<dbReference type="InterPro" id="IPR027370">
    <property type="entry name" value="Znf-RING_euk"/>
</dbReference>
<dbReference type="Gene3D" id="2.120.10.30">
    <property type="entry name" value="TolB, C-terminal domain"/>
    <property type="match status" value="1"/>
</dbReference>
<keyword evidence="6 8" id="KW-0863">Zinc-finger</keyword>
<dbReference type="SMART" id="SM00184">
    <property type="entry name" value="RING"/>
    <property type="match status" value="1"/>
</dbReference>
<feature type="compositionally biased region" description="Basic and acidic residues" evidence="9">
    <location>
        <begin position="389"/>
        <end position="410"/>
    </location>
</feature>
<dbReference type="InterPro" id="IPR047153">
    <property type="entry name" value="TRIM45/56/19-like"/>
</dbReference>
<dbReference type="SMART" id="SM00336">
    <property type="entry name" value="BBOX"/>
    <property type="match status" value="1"/>
</dbReference>
<keyword evidence="5" id="KW-0479">Metal-binding</keyword>
<dbReference type="GO" id="GO:0008270">
    <property type="term" value="F:zinc ion binding"/>
    <property type="evidence" value="ECO:0007669"/>
    <property type="project" value="UniProtKB-KW"/>
</dbReference>
<dbReference type="SUPFAM" id="SSF57850">
    <property type="entry name" value="RING/U-box"/>
    <property type="match status" value="1"/>
</dbReference>
<organism evidence="12 13">
    <name type="scientific">Python bivittatus</name>
    <name type="common">Burmese python</name>
    <name type="synonym">Python molurus bivittatus</name>
    <dbReference type="NCBI Taxonomy" id="176946"/>
    <lineage>
        <taxon>Eukaryota</taxon>
        <taxon>Metazoa</taxon>
        <taxon>Chordata</taxon>
        <taxon>Craniata</taxon>
        <taxon>Vertebrata</taxon>
        <taxon>Euteleostomi</taxon>
        <taxon>Lepidosauria</taxon>
        <taxon>Squamata</taxon>
        <taxon>Bifurcata</taxon>
        <taxon>Unidentata</taxon>
        <taxon>Episquamata</taxon>
        <taxon>Toxicofera</taxon>
        <taxon>Serpentes</taxon>
        <taxon>Henophidia</taxon>
        <taxon>Pythonidae</taxon>
        <taxon>Python</taxon>
    </lineage>
</organism>
<keyword evidence="7" id="KW-0862">Zinc</keyword>
<dbReference type="GO" id="GO:0061630">
    <property type="term" value="F:ubiquitin protein ligase activity"/>
    <property type="evidence" value="ECO:0007669"/>
    <property type="project" value="UniProtKB-EC"/>
</dbReference>
<evidence type="ECO:0000313" key="15">
    <source>
        <dbReference type="RefSeq" id="XP_025030291.1"/>
    </source>
</evidence>
<comment type="catalytic activity">
    <reaction evidence="1">
        <text>S-ubiquitinyl-[E2 ubiquitin-conjugating enzyme]-L-cysteine + [acceptor protein]-L-lysine = [E2 ubiquitin-conjugating enzyme]-L-cysteine + N(6)-ubiquitinyl-[acceptor protein]-L-lysine.</text>
        <dbReference type="EC" id="2.3.2.27"/>
    </reaction>
</comment>
<dbReference type="EC" id="2.3.2.27" evidence="3"/>
<proteinExistence type="inferred from homology"/>
<dbReference type="Gene3D" id="3.30.40.10">
    <property type="entry name" value="Zinc/RING finger domain, C3HC4 (zinc finger)"/>
    <property type="match status" value="1"/>
</dbReference>
<dbReference type="OrthoDB" id="264520at2759"/>
<dbReference type="Pfam" id="PF00643">
    <property type="entry name" value="zf-B_box"/>
    <property type="match status" value="1"/>
</dbReference>
<dbReference type="AlphaFoldDB" id="A0A9F5MXT8"/>
<dbReference type="RefSeq" id="XP_025030290.1">
    <property type="nucleotide sequence ID" value="XM_025174522.1"/>
</dbReference>
<evidence type="ECO:0000313" key="14">
    <source>
        <dbReference type="RefSeq" id="XP_025030290.1"/>
    </source>
</evidence>
<dbReference type="InterPro" id="IPR013083">
    <property type="entry name" value="Znf_RING/FYVE/PHD"/>
</dbReference>
<dbReference type="RefSeq" id="XP_025030289.1">
    <property type="nucleotide sequence ID" value="XM_025174521.1"/>
</dbReference>
<evidence type="ECO:0000256" key="5">
    <source>
        <dbReference type="ARBA" id="ARBA00022723"/>
    </source>
</evidence>
<dbReference type="InterPro" id="IPR000315">
    <property type="entry name" value="Znf_B-box"/>
</dbReference>
<feature type="domain" description="B box-type" evidence="11">
    <location>
        <begin position="157"/>
        <end position="198"/>
    </location>
</feature>
<evidence type="ECO:0000313" key="13">
    <source>
        <dbReference type="RefSeq" id="XP_025030289.1"/>
    </source>
</evidence>
<name>A0A9F5MXT8_PYTBI</name>
<evidence type="ECO:0000256" key="1">
    <source>
        <dbReference type="ARBA" id="ARBA00000900"/>
    </source>
</evidence>
<dbReference type="InterPro" id="IPR017907">
    <property type="entry name" value="Znf_RING_CS"/>
</dbReference>
<dbReference type="Pfam" id="PF13445">
    <property type="entry name" value="zf-RING_UBOX"/>
    <property type="match status" value="1"/>
</dbReference>
<dbReference type="CTD" id="5054"/>
<dbReference type="GO" id="GO:0045087">
    <property type="term" value="P:innate immune response"/>
    <property type="evidence" value="ECO:0007669"/>
    <property type="project" value="TreeGrafter"/>
</dbReference>
<evidence type="ECO:0000256" key="7">
    <source>
        <dbReference type="ARBA" id="ARBA00022833"/>
    </source>
</evidence>
<dbReference type="InterPro" id="IPR011042">
    <property type="entry name" value="6-blade_b-propeller_TolB-like"/>
</dbReference>
<dbReference type="InterPro" id="IPR001841">
    <property type="entry name" value="Znf_RING"/>
</dbReference>
<feature type="region of interest" description="Disordered" evidence="9">
    <location>
        <begin position="367"/>
        <end position="430"/>
    </location>
</feature>
<dbReference type="PROSITE" id="PS00518">
    <property type="entry name" value="ZF_RING_1"/>
    <property type="match status" value="1"/>
</dbReference>
<dbReference type="PANTHER" id="PTHR25462">
    <property type="entry name" value="BONUS, ISOFORM C-RELATED"/>
    <property type="match status" value="1"/>
</dbReference>
<comment type="similarity">
    <text evidence="2">Belongs to the TRIM/RBCC family.</text>
</comment>
<evidence type="ECO:0000259" key="10">
    <source>
        <dbReference type="PROSITE" id="PS50089"/>
    </source>
</evidence>
<dbReference type="SUPFAM" id="SSF101898">
    <property type="entry name" value="NHL repeat"/>
    <property type="match status" value="1"/>
</dbReference>
<evidence type="ECO:0000313" key="12">
    <source>
        <dbReference type="Proteomes" id="UP000695026"/>
    </source>
</evidence>
<sequence length="696" mass="76749">MAAKASSLWETLSSSFLTCTICLEPYCQPKILPCLHTYCQDCLKKLLEGSKQELRCPECRKRVPLPAGVEGLKTNFFINSLLDLVPPVEKARATCSLCPLIGQDAGSAAVSHCLDCADNLCQVCARGHRCSRLTHSHLVVDMEHYCSGKYSEEIRKRQASRCKEHKGEDLRYFCIPCATALCRECRLGPHLQHPCLSLSEAAKARRPVITGLLAGVEETVELISQGKLRLEKETQQMEAWNLNVRSVVQQTCAKAVEQLLTHQEKVLGQLSGYLEEQKKALGLLFSELEFQEQVATTTVAFAQKVLNLGQEGEIISLEQMISERLQQLQSFSWEPLTFQPPSLHIQSDLLSSCNLFRLELDEKAVAAAPERSKEKSTELARNSTKWKLRKQEQIHGAEVEKASGQEKAPDGKSPGLAEAGGPPPSKRPEVPRLVPQPVFFCSFWVKIPTDKERPQVTGLCPFGPSEVLVADKQNRKLKRFSLQGEFRGIIPVPSSVAPFSVAAIGNKVVFTAGSQLYVLNEQGGLMWQKALQGGQASHAVTTCDGDCVVVCVAGSLEVFNLKGHLLEKIVLEGSRERCLVFLARRKGGFVASDWYRRSVVLLTRKGDLVAECREEQLGGHQPGSVCADAPGIVYVVLQELNKVVAFSETGEELGSFVTAENSIYKPRVVTIAGDRHFVVALTNGTIHVFKIKYQGK</sequence>
<dbReference type="RefSeq" id="XP_025030291.1">
    <property type="nucleotide sequence ID" value="XM_025174523.1"/>
</dbReference>
<keyword evidence="4" id="KW-0597">Phosphoprotein</keyword>
<evidence type="ECO:0000256" key="9">
    <source>
        <dbReference type="SAM" id="MobiDB-lite"/>
    </source>
</evidence>
<accession>A0A9F5MXT8</accession>
<feature type="compositionally biased region" description="Basic and acidic residues" evidence="9">
    <location>
        <begin position="367"/>
        <end position="378"/>
    </location>
</feature>
<dbReference type="FunFam" id="3.30.160.60:FF:001287">
    <property type="entry name" value="E3 ubiquitin-protein ligase TRIM56"/>
    <property type="match status" value="1"/>
</dbReference>
<feature type="domain" description="RING-type" evidence="10">
    <location>
        <begin position="19"/>
        <end position="60"/>
    </location>
</feature>
<dbReference type="GeneID" id="103062655"/>
<evidence type="ECO:0000259" key="11">
    <source>
        <dbReference type="PROSITE" id="PS50119"/>
    </source>
</evidence>
<evidence type="ECO:0000256" key="3">
    <source>
        <dbReference type="ARBA" id="ARBA00012483"/>
    </source>
</evidence>
<dbReference type="SUPFAM" id="SSF57845">
    <property type="entry name" value="B-box zinc-binding domain"/>
    <property type="match status" value="1"/>
</dbReference>
<evidence type="ECO:0000256" key="2">
    <source>
        <dbReference type="ARBA" id="ARBA00008518"/>
    </source>
</evidence>
<evidence type="ECO:0000256" key="6">
    <source>
        <dbReference type="ARBA" id="ARBA00022771"/>
    </source>
</evidence>
<dbReference type="PANTHER" id="PTHR25462:SF299">
    <property type="entry name" value="E3 UBIQUITIN-PROTEIN LIGASE TRIM56"/>
    <property type="match status" value="1"/>
</dbReference>
<reference evidence="13 14" key="1">
    <citation type="submission" date="2025-04" db="UniProtKB">
        <authorList>
            <consortium name="RefSeq"/>
        </authorList>
    </citation>
    <scope>IDENTIFICATION</scope>
    <source>
        <tissue evidence="13 14">Liver</tissue>
    </source>
</reference>
<dbReference type="PROSITE" id="PS50089">
    <property type="entry name" value="ZF_RING_2"/>
    <property type="match status" value="1"/>
</dbReference>
<keyword evidence="12" id="KW-1185">Reference proteome</keyword>
<dbReference type="GO" id="GO:0060340">
    <property type="term" value="P:positive regulation of type I interferon-mediated signaling pathway"/>
    <property type="evidence" value="ECO:0007669"/>
    <property type="project" value="TreeGrafter"/>
</dbReference>
<dbReference type="PROSITE" id="PS50119">
    <property type="entry name" value="ZF_BBOX"/>
    <property type="match status" value="1"/>
</dbReference>
<protein>
    <recommendedName>
        <fullName evidence="3">RING-type E3 ubiquitin transferase</fullName>
        <ecNumber evidence="3">2.3.2.27</ecNumber>
    </recommendedName>
</protein>
<gene>
    <name evidence="13 14 15" type="primary">SERPINE1</name>
</gene>
<evidence type="ECO:0000256" key="4">
    <source>
        <dbReference type="ARBA" id="ARBA00022553"/>
    </source>
</evidence>
<evidence type="ECO:0000256" key="8">
    <source>
        <dbReference type="PROSITE-ProRule" id="PRU00024"/>
    </source>
</evidence>